<evidence type="ECO:0000313" key="9">
    <source>
        <dbReference type="Proteomes" id="UP000660262"/>
    </source>
</evidence>
<name>A0A830H6K8_9CHLO</name>
<keyword evidence="6" id="KW-1133">Transmembrane helix</keyword>
<dbReference type="InterPro" id="IPR051834">
    <property type="entry name" value="RING_finger_E3_ligase"/>
</dbReference>
<proteinExistence type="predicted"/>
<dbReference type="Gene3D" id="2.120.10.80">
    <property type="entry name" value="Kelch-type beta propeller"/>
    <property type="match status" value="1"/>
</dbReference>
<dbReference type="PANTHER" id="PTHR45931:SF3">
    <property type="entry name" value="RING ZINC FINGER-CONTAINING PROTEIN"/>
    <property type="match status" value="1"/>
</dbReference>
<accession>A0A830H6K8</accession>
<feature type="compositionally biased region" description="Basic and acidic residues" evidence="5">
    <location>
        <begin position="940"/>
        <end position="958"/>
    </location>
</feature>
<dbReference type="PROSITE" id="PS50089">
    <property type="entry name" value="ZF_RING_2"/>
    <property type="match status" value="1"/>
</dbReference>
<dbReference type="OrthoDB" id="8062037at2759"/>
<dbReference type="SUPFAM" id="SSF50965">
    <property type="entry name" value="Galactose oxidase, central domain"/>
    <property type="match status" value="1"/>
</dbReference>
<keyword evidence="9" id="KW-1185">Reference proteome</keyword>
<keyword evidence="6" id="KW-0472">Membrane</keyword>
<dbReference type="PANTHER" id="PTHR45931">
    <property type="entry name" value="SI:CH211-59O9.10"/>
    <property type="match status" value="1"/>
</dbReference>
<dbReference type="GO" id="GO:0061630">
    <property type="term" value="F:ubiquitin protein ligase activity"/>
    <property type="evidence" value="ECO:0007669"/>
    <property type="project" value="TreeGrafter"/>
</dbReference>
<evidence type="ECO:0000256" key="2">
    <source>
        <dbReference type="ARBA" id="ARBA00022771"/>
    </source>
</evidence>
<sequence length="995" mass="108784">MSHACVSIDGKSGEGALICFGGRGAGGKLLSDAWVLLLPHANGDAHGAKEVARRAAWIQAEQRGRYANLNSATPSARAGHAMAASGSRIFLHGGMQRVEVDERNFERNFVPTGDLWVADAQSCGYTEQANNKRSPRFVLTWTKIAAAESHPFAHHSLTALEDGGIYAVGGTTSESVNAMKRTNFILAKKLVRVYYPSGALAFDGESDEKGLVQMQLFATTHGEKYEVQIGPIGSESLIVTQIDGIGVDKVKQEILIQVPSWIPSESDPSEVTAAPQNHRVVVSISLSSQTDRQWGGNYANPWTTWNKLLITLNGCSASDDVVVMTSTPQLPNDPRKNRPKFHADVAVSDTSLEWTYPGTLLPGQSKDERLDIMKSTLTFDFNNGGDGLMQKCGTEAVLKVSLKEMPQIVLNTTRLSFSIPYQNLDLRVSTMQFRATYACSAHGFEDKRTSQPWSGSLADATRWSDEADAAEAIVAARPCCEGDDGPGSSCHLMVAYGIGAALDAVSVSTGKRQTLDTSETDFRGIFNFEAFASTSHVLEVRFGTVLYNDEVGKGSYTSLRKPMRLNSFQTPLSDVPFTTKRSRELDLSVVQLERNVLCKGSTLLYGREGSWRNGEFKVSPLIGKQMYAVGDSCQIIIIPYANVQYSIVLKIRRSGNAPNDEILVEREITGRSNDWKRVTALIGPSSDVDRLSFSASAVRVTFRDDLTIQPAASAFMQANSTGQFEAHIGEGFTLTWSTDTESVSVLSYVFFLAMMASSVISVAVVLFAHRVMRRTWLIRGDQDAEQRFGRRDSAADRPPPGQQVGVAAINLTRHSRSQQLHDPRIRRMIRSLPRYKYSMESTDEVNMCSICLEEYETGDSMKVLPCMHKYHEACIDTWLDRDLACPICRAGLADAQTFPFEDATMVVVPETRSVAQLNPSVTEATLPNSTTSTRDDDAEVSTRRAADESRASGAREPDGDSSESRASSSAPLRGPSQVGVSGDRASPSQVQHFFV</sequence>
<dbReference type="InterPro" id="IPR001841">
    <property type="entry name" value="Znf_RING"/>
</dbReference>
<dbReference type="SMART" id="SM00184">
    <property type="entry name" value="RING"/>
    <property type="match status" value="1"/>
</dbReference>
<feature type="compositionally biased region" description="Polar residues" evidence="5">
    <location>
        <begin position="919"/>
        <end position="932"/>
    </location>
</feature>
<dbReference type="EMBL" id="BNJQ01000003">
    <property type="protein sequence ID" value="GHP02258.1"/>
    <property type="molecule type" value="Genomic_DNA"/>
</dbReference>
<feature type="domain" description="RING-type" evidence="7">
    <location>
        <begin position="848"/>
        <end position="889"/>
    </location>
</feature>
<gene>
    <name evidence="8" type="ORF">PPROV_000101500</name>
</gene>
<feature type="region of interest" description="Disordered" evidence="5">
    <location>
        <begin position="919"/>
        <end position="995"/>
    </location>
</feature>
<evidence type="ECO:0000256" key="5">
    <source>
        <dbReference type="SAM" id="MobiDB-lite"/>
    </source>
</evidence>
<dbReference type="Pfam" id="PF13639">
    <property type="entry name" value="zf-RING_2"/>
    <property type="match status" value="1"/>
</dbReference>
<dbReference type="InterPro" id="IPR011043">
    <property type="entry name" value="Gal_Oxase/kelch_b-propeller"/>
</dbReference>
<evidence type="ECO:0000259" key="7">
    <source>
        <dbReference type="PROSITE" id="PS50089"/>
    </source>
</evidence>
<feature type="transmembrane region" description="Helical" evidence="6">
    <location>
        <begin position="745"/>
        <end position="768"/>
    </location>
</feature>
<protein>
    <recommendedName>
        <fullName evidence="7">RING-type domain-containing protein</fullName>
    </recommendedName>
</protein>
<keyword evidence="2 4" id="KW-0863">Zinc-finger</keyword>
<dbReference type="InterPro" id="IPR013083">
    <property type="entry name" value="Znf_RING/FYVE/PHD"/>
</dbReference>
<evidence type="ECO:0000256" key="4">
    <source>
        <dbReference type="PROSITE-ProRule" id="PRU00175"/>
    </source>
</evidence>
<keyword evidence="6" id="KW-0812">Transmembrane</keyword>
<evidence type="ECO:0000256" key="3">
    <source>
        <dbReference type="ARBA" id="ARBA00022833"/>
    </source>
</evidence>
<dbReference type="SUPFAM" id="SSF57850">
    <property type="entry name" value="RING/U-box"/>
    <property type="match status" value="1"/>
</dbReference>
<dbReference type="Proteomes" id="UP000660262">
    <property type="component" value="Unassembled WGS sequence"/>
</dbReference>
<keyword evidence="3" id="KW-0862">Zinc</keyword>
<dbReference type="Gene3D" id="3.30.40.10">
    <property type="entry name" value="Zinc/RING finger domain, C3HC4 (zinc finger)"/>
    <property type="match status" value="1"/>
</dbReference>
<organism evidence="8 9">
    <name type="scientific">Pycnococcus provasolii</name>
    <dbReference type="NCBI Taxonomy" id="41880"/>
    <lineage>
        <taxon>Eukaryota</taxon>
        <taxon>Viridiplantae</taxon>
        <taxon>Chlorophyta</taxon>
        <taxon>Pseudoscourfieldiophyceae</taxon>
        <taxon>Pseudoscourfieldiales</taxon>
        <taxon>Pycnococcaceae</taxon>
        <taxon>Pycnococcus</taxon>
    </lineage>
</organism>
<dbReference type="AlphaFoldDB" id="A0A830H6K8"/>
<dbReference type="GO" id="GO:0006511">
    <property type="term" value="P:ubiquitin-dependent protein catabolic process"/>
    <property type="evidence" value="ECO:0007669"/>
    <property type="project" value="TreeGrafter"/>
</dbReference>
<evidence type="ECO:0000313" key="8">
    <source>
        <dbReference type="EMBL" id="GHP02258.1"/>
    </source>
</evidence>
<dbReference type="GO" id="GO:0005634">
    <property type="term" value="C:nucleus"/>
    <property type="evidence" value="ECO:0007669"/>
    <property type="project" value="TreeGrafter"/>
</dbReference>
<keyword evidence="1" id="KW-0479">Metal-binding</keyword>
<evidence type="ECO:0000256" key="6">
    <source>
        <dbReference type="SAM" id="Phobius"/>
    </source>
</evidence>
<dbReference type="InterPro" id="IPR015915">
    <property type="entry name" value="Kelch-typ_b-propeller"/>
</dbReference>
<reference evidence="8" key="1">
    <citation type="submission" date="2020-10" db="EMBL/GenBank/DDBJ databases">
        <title>Unveiling of a novel bifunctional photoreceptor, Dualchrome1, isolated from a cosmopolitan green alga.</title>
        <authorList>
            <person name="Suzuki S."/>
            <person name="Kawachi M."/>
        </authorList>
    </citation>
    <scope>NUCLEOTIDE SEQUENCE</scope>
    <source>
        <strain evidence="8">NIES 2893</strain>
    </source>
</reference>
<comment type="caution">
    <text evidence="8">The sequence shown here is derived from an EMBL/GenBank/DDBJ whole genome shotgun (WGS) entry which is preliminary data.</text>
</comment>
<dbReference type="GO" id="GO:0008270">
    <property type="term" value="F:zinc ion binding"/>
    <property type="evidence" value="ECO:0007669"/>
    <property type="project" value="UniProtKB-KW"/>
</dbReference>
<feature type="compositionally biased region" description="Polar residues" evidence="5">
    <location>
        <begin position="986"/>
        <end position="995"/>
    </location>
</feature>
<evidence type="ECO:0000256" key="1">
    <source>
        <dbReference type="ARBA" id="ARBA00022723"/>
    </source>
</evidence>